<gene>
    <name evidence="1" type="ORF">LSAT_V11C400204760</name>
</gene>
<dbReference type="GO" id="GO:0000470">
    <property type="term" value="P:maturation of LSU-rRNA"/>
    <property type="evidence" value="ECO:0000318"/>
    <property type="project" value="GO_Central"/>
</dbReference>
<proteinExistence type="predicted"/>
<dbReference type="PANTHER" id="PTHR12642">
    <property type="entry name" value="RIBOSOME BIOGENESIS PROTEIN NSA2 HOMOLOG"/>
    <property type="match status" value="1"/>
</dbReference>
<dbReference type="EMBL" id="NBSK02000004">
    <property type="protein sequence ID" value="KAJ0212152.1"/>
    <property type="molecule type" value="Genomic_DNA"/>
</dbReference>
<dbReference type="AlphaFoldDB" id="A0A9R1VR32"/>
<organism evidence="1 2">
    <name type="scientific">Lactuca sativa</name>
    <name type="common">Garden lettuce</name>
    <dbReference type="NCBI Taxonomy" id="4236"/>
    <lineage>
        <taxon>Eukaryota</taxon>
        <taxon>Viridiplantae</taxon>
        <taxon>Streptophyta</taxon>
        <taxon>Embryophyta</taxon>
        <taxon>Tracheophyta</taxon>
        <taxon>Spermatophyta</taxon>
        <taxon>Magnoliopsida</taxon>
        <taxon>eudicotyledons</taxon>
        <taxon>Gunneridae</taxon>
        <taxon>Pentapetalae</taxon>
        <taxon>asterids</taxon>
        <taxon>campanulids</taxon>
        <taxon>Asterales</taxon>
        <taxon>Asteraceae</taxon>
        <taxon>Cichorioideae</taxon>
        <taxon>Cichorieae</taxon>
        <taxon>Lactucinae</taxon>
        <taxon>Lactuca</taxon>
    </lineage>
</organism>
<protein>
    <recommendedName>
        <fullName evidence="3">Ribosome biogenesis protein NSA2 homolog</fullName>
    </recommendedName>
</protein>
<accession>A0A9R1VR32</accession>
<evidence type="ECO:0000313" key="2">
    <source>
        <dbReference type="Proteomes" id="UP000235145"/>
    </source>
</evidence>
<keyword evidence="2" id="KW-1185">Reference proteome</keyword>
<evidence type="ECO:0008006" key="3">
    <source>
        <dbReference type="Google" id="ProtNLM"/>
    </source>
</evidence>
<dbReference type="GO" id="GO:0030687">
    <property type="term" value="C:preribosome, large subunit precursor"/>
    <property type="evidence" value="ECO:0000318"/>
    <property type="project" value="GO_Central"/>
</dbReference>
<dbReference type="GO" id="GO:0000460">
    <property type="term" value="P:maturation of 5.8S rRNA"/>
    <property type="evidence" value="ECO:0000318"/>
    <property type="project" value="GO_Central"/>
</dbReference>
<sequence length="106" mass="12500">MHEESSSRRKVDDDVQEGVVPAYLLDRETTTLKQKRKEKAGKWDVPLPKVRPVAEDEMFKVIRAGKRETKQWKRMITKVTFVGQGFTRKPPKYERFSRPTGLRRNI</sequence>
<dbReference type="Proteomes" id="UP000235145">
    <property type="component" value="Unassembled WGS sequence"/>
</dbReference>
<evidence type="ECO:0000313" key="1">
    <source>
        <dbReference type="EMBL" id="KAJ0212152.1"/>
    </source>
</evidence>
<name>A0A9R1VR32_LACSA</name>
<dbReference type="InterPro" id="IPR039411">
    <property type="entry name" value="NSA2_fam"/>
</dbReference>
<comment type="caution">
    <text evidence="1">The sequence shown here is derived from an EMBL/GenBank/DDBJ whole genome shotgun (WGS) entry which is preliminary data.</text>
</comment>
<reference evidence="1 2" key="1">
    <citation type="journal article" date="2017" name="Nat. Commun.">
        <title>Genome assembly with in vitro proximity ligation data and whole-genome triplication in lettuce.</title>
        <authorList>
            <person name="Reyes-Chin-Wo S."/>
            <person name="Wang Z."/>
            <person name="Yang X."/>
            <person name="Kozik A."/>
            <person name="Arikit S."/>
            <person name="Song C."/>
            <person name="Xia L."/>
            <person name="Froenicke L."/>
            <person name="Lavelle D.O."/>
            <person name="Truco M.J."/>
            <person name="Xia R."/>
            <person name="Zhu S."/>
            <person name="Xu C."/>
            <person name="Xu H."/>
            <person name="Xu X."/>
            <person name="Cox K."/>
            <person name="Korf I."/>
            <person name="Meyers B.C."/>
            <person name="Michelmore R.W."/>
        </authorList>
    </citation>
    <scope>NUCLEOTIDE SEQUENCE [LARGE SCALE GENOMIC DNA]</scope>
    <source>
        <strain evidence="2">cv. Salinas</strain>
        <tissue evidence="1">Seedlings</tissue>
    </source>
</reference>